<dbReference type="InterPro" id="IPR032675">
    <property type="entry name" value="LRR_dom_sf"/>
</dbReference>
<evidence type="ECO:0000313" key="1">
    <source>
        <dbReference type="EMBL" id="CAF0790547.1"/>
    </source>
</evidence>
<dbReference type="EMBL" id="CAJNOE010000039">
    <property type="protein sequence ID" value="CAF0790547.1"/>
    <property type="molecule type" value="Genomic_DNA"/>
</dbReference>
<dbReference type="EMBL" id="CAJOBB010000221">
    <property type="protein sequence ID" value="CAF3615948.1"/>
    <property type="molecule type" value="Genomic_DNA"/>
</dbReference>
<dbReference type="Gene3D" id="3.80.10.10">
    <property type="entry name" value="Ribonuclease Inhibitor"/>
    <property type="match status" value="1"/>
</dbReference>
<dbReference type="SUPFAM" id="SSF52047">
    <property type="entry name" value="RNI-like"/>
    <property type="match status" value="1"/>
</dbReference>
<dbReference type="Proteomes" id="UP000663868">
    <property type="component" value="Unassembled WGS sequence"/>
</dbReference>
<protein>
    <recommendedName>
        <fullName evidence="4">F-box domain-containing protein</fullName>
    </recommendedName>
</protein>
<reference evidence="1" key="1">
    <citation type="submission" date="2021-02" db="EMBL/GenBank/DDBJ databases">
        <authorList>
            <person name="Nowell W R."/>
        </authorList>
    </citation>
    <scope>NUCLEOTIDE SEQUENCE</scope>
</reference>
<evidence type="ECO:0000313" key="2">
    <source>
        <dbReference type="EMBL" id="CAF3615948.1"/>
    </source>
</evidence>
<gene>
    <name evidence="1" type="ORF">IZO911_LOCUS6375</name>
    <name evidence="2" type="ORF">KXQ929_LOCUS5894</name>
</gene>
<name>A0A813RWH8_9BILA</name>
<comment type="caution">
    <text evidence="1">The sequence shown here is derived from an EMBL/GenBank/DDBJ whole genome shotgun (WGS) entry which is preliminary data.</text>
</comment>
<dbReference type="Proteomes" id="UP000663860">
    <property type="component" value="Unassembled WGS sequence"/>
</dbReference>
<dbReference type="AlphaFoldDB" id="A0A813RWH8"/>
<organism evidence="1 3">
    <name type="scientific">Adineta steineri</name>
    <dbReference type="NCBI Taxonomy" id="433720"/>
    <lineage>
        <taxon>Eukaryota</taxon>
        <taxon>Metazoa</taxon>
        <taxon>Spiralia</taxon>
        <taxon>Gnathifera</taxon>
        <taxon>Rotifera</taxon>
        <taxon>Eurotatoria</taxon>
        <taxon>Bdelloidea</taxon>
        <taxon>Adinetida</taxon>
        <taxon>Adinetidae</taxon>
        <taxon>Adineta</taxon>
    </lineage>
</organism>
<sequence>MSLFESLPNELLLNCFEYFDACHLLAAFCFLNSRFDKLLYKYFRAYHLDLRRISKQDFNILCKQHLFLIIDRIISLHLADYNETPGLLHRFFSHGFLIDQFIHLKKLALYRIDYINVIKLLGDRHRLLHLCHLSISECNMSIIPRDASYSINQIWNLPKLIYLGLKRCDLLEIDFSQLTGISSTIEHLSIQAGMGCSFNNIIHILQHTPRLRILSITVESEDENEQFPSMITPITTLKLQFYGTTRALDSFLQNMSNLHNLTIDMIDNYLNGHEWKQIIVEHLTKLKTLRFRMPIYGLNSHGIEKEIDELLDTFRTPFWLDEHQWYVRCDWYSDFTSSSGCLYTLPYAFDLFTSAVYKQSKWTCPEDTMYWTFDRVQKLTFRTSIKQPFDIHSVYLPNIHDIKTNVPLPDKLWSVIPTFNHLTSLSVSLSEGDTSFNLQTLLDQASHLYTLMIEDENLSALRVVSRLTSVSIRQLVFIPCLLPDTHFFDDADCAVFARSSLARQCEVLEIHIRSRASVMNLIHTMTNLRAMTIYVRDDDDMESSPIKHLRRNFLTRKTNSMRDGLNSLWRKLSIQKRKLGTMKNTTENDARSSYNTEPELIEWLQNNAQRRCWISCSSGWTGDFYVKFWID</sequence>
<evidence type="ECO:0008006" key="4">
    <source>
        <dbReference type="Google" id="ProtNLM"/>
    </source>
</evidence>
<accession>A0A813RWH8</accession>
<proteinExistence type="predicted"/>
<evidence type="ECO:0000313" key="3">
    <source>
        <dbReference type="Proteomes" id="UP000663860"/>
    </source>
</evidence>